<dbReference type="RefSeq" id="WP_107846005.1">
    <property type="nucleotide sequence ID" value="NZ_QBKS01000001.1"/>
</dbReference>
<dbReference type="OrthoDB" id="9774675at2"/>
<comment type="pathway">
    <text evidence="1 5">Carotenoid biosynthesis.</text>
</comment>
<dbReference type="GO" id="GO:0016627">
    <property type="term" value="F:oxidoreductase activity, acting on the CH-CH group of donors"/>
    <property type="evidence" value="ECO:0007669"/>
    <property type="project" value="UniProtKB-ARBA"/>
</dbReference>
<dbReference type="InterPro" id="IPR008150">
    <property type="entry name" value="Phytoene_DH_bac_CS"/>
</dbReference>
<keyword evidence="4 5" id="KW-0560">Oxidoreductase</keyword>
<keyword evidence="3 5" id="KW-0125">Carotenoid biosynthesis</keyword>
<evidence type="ECO:0000256" key="3">
    <source>
        <dbReference type="ARBA" id="ARBA00022746"/>
    </source>
</evidence>
<dbReference type="GO" id="GO:0016117">
    <property type="term" value="P:carotenoid biosynthetic process"/>
    <property type="evidence" value="ECO:0007669"/>
    <property type="project" value="UniProtKB-KW"/>
</dbReference>
<dbReference type="InterPro" id="IPR036188">
    <property type="entry name" value="FAD/NAD-bd_sf"/>
</dbReference>
<dbReference type="InterPro" id="IPR014105">
    <property type="entry name" value="Carotenoid/retinoid_OxRdtase"/>
</dbReference>
<sequence>MADAPSKTIVIGAGIGGLAVALRLAAAGQHVTVLERHGQVGGKMRTVPSAAGPVEAGPTVMTMRPVFEELFAAAGERLSDHVTLHPQSILARHWWSDGSSLDLHADAERSAAAIAEMSGPREAAAFTKMTRKARAMFEAFDAPMMQEPAPNQLALTKTVLANPALLGAMDPLRSMAGSLARQFRDPKLRQLFGRYATYVGGSPFRSPALLSLIWHAEASGVWVVEGGMHKLAEAIAALIRDRGGEIVLGQGVERLEYQDGTLRGVVCDDGTRMACDQVVFNGDPRALRTGLLGQASQNAVQDKACEPRSLSAFVWSFAAKPEGLPLVHHNVFFADTERAEFDALERGEMPTDATLYLCAQDRGDTAQPGGHERFEIIMNGAPAEGDTSQEFDTCQTQTFNRLARMGLHFDARPGPETLTTPSDFSRLFPGSAGSLYGRSPHGLTAGLKRPLARTTIPGLYLVGGGAHPGAGIPMATLSAKHAAAAILKDRTSTSPSRRTATRGGMSTA</sequence>
<dbReference type="PROSITE" id="PS00982">
    <property type="entry name" value="PHYTOENE_DH"/>
    <property type="match status" value="1"/>
</dbReference>
<dbReference type="PANTHER" id="PTHR43734">
    <property type="entry name" value="PHYTOENE DESATURASE"/>
    <property type="match status" value="1"/>
</dbReference>
<dbReference type="NCBIfam" id="NF045637">
    <property type="entry name" value="carotdesatCrtDProt"/>
    <property type="match status" value="1"/>
</dbReference>
<dbReference type="InterPro" id="IPR054841">
    <property type="entry name" value="carotdesatCrtD"/>
</dbReference>
<feature type="region of interest" description="Disordered" evidence="6">
    <location>
        <begin position="488"/>
        <end position="508"/>
    </location>
</feature>
<evidence type="ECO:0000256" key="6">
    <source>
        <dbReference type="SAM" id="MobiDB-lite"/>
    </source>
</evidence>
<dbReference type="SUPFAM" id="SSF51905">
    <property type="entry name" value="FAD/NAD(P)-binding domain"/>
    <property type="match status" value="1"/>
</dbReference>
<keyword evidence="9" id="KW-1185">Reference proteome</keyword>
<comment type="caution">
    <text evidence="8">The sequence shown here is derived from an EMBL/GenBank/DDBJ whole genome shotgun (WGS) entry which is preliminary data.</text>
</comment>
<dbReference type="PANTHER" id="PTHR43734:SF7">
    <property type="entry name" value="4,4'-DIAPONEUROSPORENE OXYGENASE"/>
    <property type="match status" value="1"/>
</dbReference>
<dbReference type="NCBIfam" id="TIGR02734">
    <property type="entry name" value="crtI_fam"/>
    <property type="match status" value="1"/>
</dbReference>
<feature type="domain" description="Amine oxidase" evidence="7">
    <location>
        <begin position="15"/>
        <end position="487"/>
    </location>
</feature>
<gene>
    <name evidence="8" type="ORF">C8N43_2628</name>
</gene>
<dbReference type="Gene3D" id="3.50.50.60">
    <property type="entry name" value="FAD/NAD(P)-binding domain"/>
    <property type="match status" value="2"/>
</dbReference>
<feature type="compositionally biased region" description="Low complexity" evidence="6">
    <location>
        <begin position="492"/>
        <end position="502"/>
    </location>
</feature>
<reference evidence="8 9" key="1">
    <citation type="submission" date="2018-04" db="EMBL/GenBank/DDBJ databases">
        <title>Genomic Encyclopedia of Archaeal and Bacterial Type Strains, Phase II (KMG-II): from individual species to whole genera.</title>
        <authorList>
            <person name="Goeker M."/>
        </authorList>
    </citation>
    <scope>NUCLEOTIDE SEQUENCE [LARGE SCALE GENOMIC DNA]</scope>
    <source>
        <strain evidence="8 9">DSM 100977</strain>
    </source>
</reference>
<dbReference type="Pfam" id="PF01593">
    <property type="entry name" value="Amino_oxidase"/>
    <property type="match status" value="1"/>
</dbReference>
<comment type="similarity">
    <text evidence="2 5">Belongs to the carotenoid/retinoid oxidoreductase family.</text>
</comment>
<protein>
    <submittedName>
        <fullName evidence="8">1-hydroxycarotenoid 3,4-desaturase</fullName>
    </submittedName>
</protein>
<organism evidence="8 9">
    <name type="scientific">Litoreibacter ponti</name>
    <dbReference type="NCBI Taxonomy" id="1510457"/>
    <lineage>
        <taxon>Bacteria</taxon>
        <taxon>Pseudomonadati</taxon>
        <taxon>Pseudomonadota</taxon>
        <taxon>Alphaproteobacteria</taxon>
        <taxon>Rhodobacterales</taxon>
        <taxon>Roseobacteraceae</taxon>
        <taxon>Litoreibacter</taxon>
    </lineage>
</organism>
<evidence type="ECO:0000313" key="9">
    <source>
        <dbReference type="Proteomes" id="UP000243978"/>
    </source>
</evidence>
<dbReference type="InterPro" id="IPR002937">
    <property type="entry name" value="Amino_oxidase"/>
</dbReference>
<accession>A0A2T6BPE7</accession>
<evidence type="ECO:0000256" key="4">
    <source>
        <dbReference type="ARBA" id="ARBA00023002"/>
    </source>
</evidence>
<evidence type="ECO:0000259" key="7">
    <source>
        <dbReference type="Pfam" id="PF01593"/>
    </source>
</evidence>
<evidence type="ECO:0000256" key="2">
    <source>
        <dbReference type="ARBA" id="ARBA00006046"/>
    </source>
</evidence>
<dbReference type="Proteomes" id="UP000243978">
    <property type="component" value="Unassembled WGS sequence"/>
</dbReference>
<name>A0A2T6BPE7_9RHOB</name>
<evidence type="ECO:0000256" key="1">
    <source>
        <dbReference type="ARBA" id="ARBA00004829"/>
    </source>
</evidence>
<dbReference type="EMBL" id="QBKS01000001">
    <property type="protein sequence ID" value="PTX57953.1"/>
    <property type="molecule type" value="Genomic_DNA"/>
</dbReference>
<evidence type="ECO:0000313" key="8">
    <source>
        <dbReference type="EMBL" id="PTX57953.1"/>
    </source>
</evidence>
<evidence type="ECO:0000256" key="5">
    <source>
        <dbReference type="RuleBase" id="RU362075"/>
    </source>
</evidence>
<proteinExistence type="inferred from homology"/>
<dbReference type="AlphaFoldDB" id="A0A2T6BPE7"/>